<name>A0AAD3Y4C7_NEPGR</name>
<comment type="caution">
    <text evidence="2">The sequence shown here is derived from an EMBL/GenBank/DDBJ whole genome shotgun (WGS) entry which is preliminary data.</text>
</comment>
<reference evidence="2" key="1">
    <citation type="submission" date="2023-05" db="EMBL/GenBank/DDBJ databases">
        <title>Nepenthes gracilis genome sequencing.</title>
        <authorList>
            <person name="Fukushima K."/>
        </authorList>
    </citation>
    <scope>NUCLEOTIDE SEQUENCE</scope>
    <source>
        <strain evidence="2">SING2019-196</strain>
    </source>
</reference>
<evidence type="ECO:0000313" key="3">
    <source>
        <dbReference type="Proteomes" id="UP001279734"/>
    </source>
</evidence>
<evidence type="ECO:0000313" key="2">
    <source>
        <dbReference type="EMBL" id="GMH28708.1"/>
    </source>
</evidence>
<dbReference type="AlphaFoldDB" id="A0AAD3Y4C7"/>
<accession>A0AAD3Y4C7</accession>
<proteinExistence type="predicted"/>
<dbReference type="PANTHER" id="PTHR34569:SF2">
    <property type="entry name" value="EXPRESSED PROTEIN"/>
    <property type="match status" value="1"/>
</dbReference>
<keyword evidence="3" id="KW-1185">Reference proteome</keyword>
<evidence type="ECO:0000256" key="1">
    <source>
        <dbReference type="SAM" id="MobiDB-lite"/>
    </source>
</evidence>
<dbReference type="PANTHER" id="PTHR34569">
    <property type="entry name" value="EXPRESSED PROTEIN"/>
    <property type="match status" value="1"/>
</dbReference>
<dbReference type="Proteomes" id="UP001279734">
    <property type="component" value="Unassembled WGS sequence"/>
</dbReference>
<gene>
    <name evidence="2" type="ORF">Nepgr_030551</name>
</gene>
<sequence length="182" mass="19818">MEENSAPRKRRNSVSSSVEIPTKVSRSFRRSSTADVNGHRYPSLSPPPLSLFSGVDSELVSVKSPTYISLKDLLPTSPSILSPTATAAAGIASSSSGVSAAATSPSLYGCEISIRNRLLKQAAWAYLQPMSSSPSASSRRLWRCFSGDFFKPLLASVHRWIVVTVTRVFNWLVDALWLILCR</sequence>
<protein>
    <submittedName>
        <fullName evidence="2">Uncharacterized protein</fullName>
    </submittedName>
</protein>
<dbReference type="EMBL" id="BSYO01000035">
    <property type="protein sequence ID" value="GMH28708.1"/>
    <property type="molecule type" value="Genomic_DNA"/>
</dbReference>
<organism evidence="2 3">
    <name type="scientific">Nepenthes gracilis</name>
    <name type="common">Slender pitcher plant</name>
    <dbReference type="NCBI Taxonomy" id="150966"/>
    <lineage>
        <taxon>Eukaryota</taxon>
        <taxon>Viridiplantae</taxon>
        <taxon>Streptophyta</taxon>
        <taxon>Embryophyta</taxon>
        <taxon>Tracheophyta</taxon>
        <taxon>Spermatophyta</taxon>
        <taxon>Magnoliopsida</taxon>
        <taxon>eudicotyledons</taxon>
        <taxon>Gunneridae</taxon>
        <taxon>Pentapetalae</taxon>
        <taxon>Caryophyllales</taxon>
        <taxon>Nepenthaceae</taxon>
        <taxon>Nepenthes</taxon>
    </lineage>
</organism>
<feature type="region of interest" description="Disordered" evidence="1">
    <location>
        <begin position="1"/>
        <end position="41"/>
    </location>
</feature>